<evidence type="ECO:0000313" key="1">
    <source>
        <dbReference type="EMBL" id="KAF6389538.1"/>
    </source>
</evidence>
<dbReference type="EMBL" id="JABWUV010000001">
    <property type="protein sequence ID" value="KAF6389538.1"/>
    <property type="molecule type" value="Genomic_DNA"/>
</dbReference>
<dbReference type="AlphaFoldDB" id="A0A7J8AT01"/>
<name>A0A7J8AT01_MYOMY</name>
<comment type="caution">
    <text evidence="1">The sequence shown here is derived from an EMBL/GenBank/DDBJ whole genome shotgun (WGS) entry which is preliminary data.</text>
</comment>
<reference evidence="1 2" key="1">
    <citation type="journal article" date="2020" name="Nature">
        <title>Six reference-quality genomes reveal evolution of bat adaptations.</title>
        <authorList>
            <person name="Jebb D."/>
            <person name="Huang Z."/>
            <person name="Pippel M."/>
            <person name="Hughes G.M."/>
            <person name="Lavrichenko K."/>
            <person name="Devanna P."/>
            <person name="Winkler S."/>
            <person name="Jermiin L.S."/>
            <person name="Skirmuntt E.C."/>
            <person name="Katzourakis A."/>
            <person name="Burkitt-Gray L."/>
            <person name="Ray D.A."/>
            <person name="Sullivan K.A.M."/>
            <person name="Roscito J.G."/>
            <person name="Kirilenko B.M."/>
            <person name="Davalos L.M."/>
            <person name="Corthals A.P."/>
            <person name="Power M.L."/>
            <person name="Jones G."/>
            <person name="Ransome R.D."/>
            <person name="Dechmann D.K.N."/>
            <person name="Locatelli A.G."/>
            <person name="Puechmaille S.J."/>
            <person name="Fedrigo O."/>
            <person name="Jarvis E.D."/>
            <person name="Hiller M."/>
            <person name="Vernes S.C."/>
            <person name="Myers E.W."/>
            <person name="Teeling E.C."/>
        </authorList>
    </citation>
    <scope>NUCLEOTIDE SEQUENCE [LARGE SCALE GENOMIC DNA]</scope>
    <source>
        <strain evidence="1">MMyoMyo1</strain>
        <tissue evidence="1">Flight muscle</tissue>
    </source>
</reference>
<evidence type="ECO:0000313" key="2">
    <source>
        <dbReference type="Proteomes" id="UP000527355"/>
    </source>
</evidence>
<sequence>MNLLNAHTRFPVAFRENRGAVDLKHLLMPRCCLLPSSQFFWSLHHPQESLAKYPHLLLSKPMAVFLLRTHRFRLNKNLCLLNKKERSVTAVQSMHPSLHRCPCQSQQKISMSPAEN</sequence>
<gene>
    <name evidence="1" type="ORF">mMyoMyo1_020887</name>
</gene>
<keyword evidence="2" id="KW-1185">Reference proteome</keyword>
<proteinExistence type="predicted"/>
<accession>A0A7J8AT01</accession>
<dbReference type="Proteomes" id="UP000527355">
    <property type="component" value="Unassembled WGS sequence"/>
</dbReference>
<organism evidence="1 2">
    <name type="scientific">Myotis myotis</name>
    <name type="common">Greater mouse-eared bat</name>
    <name type="synonym">Vespertilio myotis</name>
    <dbReference type="NCBI Taxonomy" id="51298"/>
    <lineage>
        <taxon>Eukaryota</taxon>
        <taxon>Metazoa</taxon>
        <taxon>Chordata</taxon>
        <taxon>Craniata</taxon>
        <taxon>Vertebrata</taxon>
        <taxon>Euteleostomi</taxon>
        <taxon>Mammalia</taxon>
        <taxon>Eutheria</taxon>
        <taxon>Laurasiatheria</taxon>
        <taxon>Chiroptera</taxon>
        <taxon>Yangochiroptera</taxon>
        <taxon>Vespertilionidae</taxon>
        <taxon>Myotis</taxon>
    </lineage>
</organism>
<protein>
    <submittedName>
        <fullName evidence="1">Zinc finger protein 106</fullName>
    </submittedName>
</protein>